<sequence>MTSQGETPPIHRINLSLPPAERYSALARLYRPQLCALTSLFDDLVLGLFPESYFPRIKSLARLFLRRVYDGEETQELRGIADATGIEMYLVVALNVLLDLLMGCTSGAALSSPSSSPSSLSPTGEQANGEEENRMLHFRTLDWDMPALRHLVVKLEFVADDIEDSPVLATNITYVGFVGVLTGVRQGLSVSLNFRPNHDASSWVKQAKFYGSHLLVLLGFKRSIASVLRHVIIPSTTKKQARFSWLRPQGRKEAAHQLSLSDAVSRIIRMPSTACYLILCDGREAYVLEKDYKTTTVESSSSFIVATNSDRGADPQALDPSTQQEHRGASLTTGEPIAMVDLIKDSIERRACMQAHWDKKVSEARQASRHALQAAQARRDPLRRTRSSQRQTTTVSSSAAIATAASDDTLPDAEVTATLDEIVAWTTQFPTTNEMTHFSAVMDPVKGSVAWVRRYPEPLEAEWELPGLELGDYISFR</sequence>
<reference evidence="5" key="1">
    <citation type="journal article" date="2017" name="Genome Biol.">
        <title>Comparative genomics reveals high biological diversity and specific adaptations in the industrially and medically important fungal genus Aspergillus.</title>
        <authorList>
            <person name="de Vries R.P."/>
            <person name="Riley R."/>
            <person name="Wiebenga A."/>
            <person name="Aguilar-Osorio G."/>
            <person name="Amillis S."/>
            <person name="Uchima C.A."/>
            <person name="Anderluh G."/>
            <person name="Asadollahi M."/>
            <person name="Askin M."/>
            <person name="Barry K."/>
            <person name="Battaglia E."/>
            <person name="Bayram O."/>
            <person name="Benocci T."/>
            <person name="Braus-Stromeyer S.A."/>
            <person name="Caldana C."/>
            <person name="Canovas D."/>
            <person name="Cerqueira G.C."/>
            <person name="Chen F."/>
            <person name="Chen W."/>
            <person name="Choi C."/>
            <person name="Clum A."/>
            <person name="Dos Santos R.A."/>
            <person name="Damasio A.R."/>
            <person name="Diallinas G."/>
            <person name="Emri T."/>
            <person name="Fekete E."/>
            <person name="Flipphi M."/>
            <person name="Freyberg S."/>
            <person name="Gallo A."/>
            <person name="Gournas C."/>
            <person name="Habgood R."/>
            <person name="Hainaut M."/>
            <person name="Harispe M.L."/>
            <person name="Henrissat B."/>
            <person name="Hilden K.S."/>
            <person name="Hope R."/>
            <person name="Hossain A."/>
            <person name="Karabika E."/>
            <person name="Karaffa L."/>
            <person name="Karanyi Z."/>
            <person name="Krasevec N."/>
            <person name="Kuo A."/>
            <person name="Kusch H."/>
            <person name="LaButti K."/>
            <person name="Lagendijk E.L."/>
            <person name="Lapidus A."/>
            <person name="Levasseur A."/>
            <person name="Lindquist E."/>
            <person name="Lipzen A."/>
            <person name="Logrieco A.F."/>
            <person name="MacCabe A."/>
            <person name="Maekelae M.R."/>
            <person name="Malavazi I."/>
            <person name="Melin P."/>
            <person name="Meyer V."/>
            <person name="Mielnichuk N."/>
            <person name="Miskei M."/>
            <person name="Molnar A.P."/>
            <person name="Mule G."/>
            <person name="Ngan C.Y."/>
            <person name="Orejas M."/>
            <person name="Orosz E."/>
            <person name="Ouedraogo J.P."/>
            <person name="Overkamp K.M."/>
            <person name="Park H.-S."/>
            <person name="Perrone G."/>
            <person name="Piumi F."/>
            <person name="Punt P.J."/>
            <person name="Ram A.F."/>
            <person name="Ramon A."/>
            <person name="Rauscher S."/>
            <person name="Record E."/>
            <person name="Riano-Pachon D.M."/>
            <person name="Robert V."/>
            <person name="Roehrig J."/>
            <person name="Ruller R."/>
            <person name="Salamov A."/>
            <person name="Salih N.S."/>
            <person name="Samson R.A."/>
            <person name="Sandor E."/>
            <person name="Sanguinetti M."/>
            <person name="Schuetze T."/>
            <person name="Sepcic K."/>
            <person name="Shelest E."/>
            <person name="Sherlock G."/>
            <person name="Sophianopoulou V."/>
            <person name="Squina F.M."/>
            <person name="Sun H."/>
            <person name="Susca A."/>
            <person name="Todd R.B."/>
            <person name="Tsang A."/>
            <person name="Unkles S.E."/>
            <person name="van de Wiele N."/>
            <person name="van Rossen-Uffink D."/>
            <person name="Oliveira J.V."/>
            <person name="Vesth T.C."/>
            <person name="Visser J."/>
            <person name="Yu J.-H."/>
            <person name="Zhou M."/>
            <person name="Andersen M.R."/>
            <person name="Archer D.B."/>
            <person name="Baker S.E."/>
            <person name="Benoit I."/>
            <person name="Brakhage A.A."/>
            <person name="Braus G.H."/>
            <person name="Fischer R."/>
            <person name="Frisvad J.C."/>
            <person name="Goldman G.H."/>
            <person name="Houbraken J."/>
            <person name="Oakley B."/>
            <person name="Pocsi I."/>
            <person name="Scazzocchio C."/>
            <person name="Seiboth B."/>
            <person name="vanKuyk P.A."/>
            <person name="Wortman J."/>
            <person name="Dyer P.S."/>
            <person name="Grigoriev I.V."/>
        </authorList>
    </citation>
    <scope>NUCLEOTIDE SEQUENCE [LARGE SCALE GENOMIC DNA]</scope>
    <source>
        <strain evidence="5">CBS 593.65</strain>
    </source>
</reference>
<dbReference type="STRING" id="1036612.A0A1L9TUE9"/>
<dbReference type="OrthoDB" id="5273684at2759"/>
<dbReference type="PANTHER" id="PTHR28583:SF1">
    <property type="entry name" value="ACID CERAMIDASE"/>
    <property type="match status" value="1"/>
</dbReference>
<keyword evidence="5" id="KW-1185">Reference proteome</keyword>
<dbReference type="PANTHER" id="PTHR28583">
    <property type="entry name" value="ACID AMIDASE"/>
    <property type="match status" value="1"/>
</dbReference>
<feature type="domain" description="Acid ceramidase N-terminal" evidence="3">
    <location>
        <begin position="7"/>
        <end position="67"/>
    </location>
</feature>
<dbReference type="Gene3D" id="3.60.60.10">
    <property type="entry name" value="Penicillin V Acylase, Chain A"/>
    <property type="match status" value="1"/>
</dbReference>
<dbReference type="EMBL" id="KV878583">
    <property type="protein sequence ID" value="OJJ63067.1"/>
    <property type="molecule type" value="Genomic_DNA"/>
</dbReference>
<dbReference type="VEuPathDB" id="FungiDB:ASPSYDRAFT_86711"/>
<dbReference type="RefSeq" id="XP_040706873.1">
    <property type="nucleotide sequence ID" value="XM_040851715.1"/>
</dbReference>
<feature type="compositionally biased region" description="Low complexity" evidence="2">
    <location>
        <begin position="110"/>
        <end position="124"/>
    </location>
</feature>
<dbReference type="EC" id="3.5.1.23" evidence="1"/>
<evidence type="ECO:0000313" key="5">
    <source>
        <dbReference type="Proteomes" id="UP000184356"/>
    </source>
</evidence>
<feature type="compositionally biased region" description="Low complexity" evidence="2">
    <location>
        <begin position="388"/>
        <end position="399"/>
    </location>
</feature>
<protein>
    <recommendedName>
        <fullName evidence="1">ceramidase</fullName>
        <ecNumber evidence="1">3.5.1.23</ecNumber>
    </recommendedName>
</protein>
<feature type="region of interest" description="Disordered" evidence="2">
    <location>
        <begin position="110"/>
        <end position="131"/>
    </location>
</feature>
<feature type="region of interest" description="Disordered" evidence="2">
    <location>
        <begin position="306"/>
        <end position="332"/>
    </location>
</feature>
<evidence type="ECO:0000313" key="4">
    <source>
        <dbReference type="EMBL" id="OJJ63067.1"/>
    </source>
</evidence>
<dbReference type="GeneID" id="63767788"/>
<dbReference type="InterPro" id="IPR029130">
    <property type="entry name" value="Acid_ceramidase_N"/>
</dbReference>
<accession>A0A1L9TUE9</accession>
<dbReference type="GO" id="GO:0017040">
    <property type="term" value="F:N-acylsphingosine amidohydrolase activity"/>
    <property type="evidence" value="ECO:0007669"/>
    <property type="project" value="UniProtKB-EC"/>
</dbReference>
<gene>
    <name evidence="4" type="ORF">ASPSYDRAFT_86711</name>
</gene>
<proteinExistence type="predicted"/>
<evidence type="ECO:0000259" key="3">
    <source>
        <dbReference type="Pfam" id="PF15508"/>
    </source>
</evidence>
<feature type="region of interest" description="Disordered" evidence="2">
    <location>
        <begin position="363"/>
        <end position="399"/>
    </location>
</feature>
<organism evidence="4 5">
    <name type="scientific">Aspergillus sydowii CBS 593.65</name>
    <dbReference type="NCBI Taxonomy" id="1036612"/>
    <lineage>
        <taxon>Eukaryota</taxon>
        <taxon>Fungi</taxon>
        <taxon>Dikarya</taxon>
        <taxon>Ascomycota</taxon>
        <taxon>Pezizomycotina</taxon>
        <taxon>Eurotiomycetes</taxon>
        <taxon>Eurotiomycetidae</taxon>
        <taxon>Eurotiales</taxon>
        <taxon>Aspergillaceae</taxon>
        <taxon>Aspergillus</taxon>
        <taxon>Aspergillus subgen. Nidulantes</taxon>
    </lineage>
</organism>
<dbReference type="Pfam" id="PF15508">
    <property type="entry name" value="NAAA-beta"/>
    <property type="match status" value="1"/>
</dbReference>
<name>A0A1L9TUE9_9EURO</name>
<evidence type="ECO:0000256" key="2">
    <source>
        <dbReference type="SAM" id="MobiDB-lite"/>
    </source>
</evidence>
<dbReference type="Proteomes" id="UP000184356">
    <property type="component" value="Unassembled WGS sequence"/>
</dbReference>
<evidence type="ECO:0000256" key="1">
    <source>
        <dbReference type="ARBA" id="ARBA00011891"/>
    </source>
</evidence>
<dbReference type="AlphaFoldDB" id="A0A1L9TUE9"/>